<organism evidence="2 3">
    <name type="scientific">Agromyces aurantiacus</name>
    <dbReference type="NCBI Taxonomy" id="165814"/>
    <lineage>
        <taxon>Bacteria</taxon>
        <taxon>Bacillati</taxon>
        <taxon>Actinomycetota</taxon>
        <taxon>Actinomycetes</taxon>
        <taxon>Micrococcales</taxon>
        <taxon>Microbacteriaceae</taxon>
        <taxon>Agromyces</taxon>
    </lineage>
</organism>
<dbReference type="Proteomes" id="UP001595960">
    <property type="component" value="Unassembled WGS sequence"/>
</dbReference>
<evidence type="ECO:0000313" key="3">
    <source>
        <dbReference type="Proteomes" id="UP001595960"/>
    </source>
</evidence>
<gene>
    <name evidence="2" type="ORF">ACFPER_04200</name>
</gene>
<evidence type="ECO:0000259" key="1">
    <source>
        <dbReference type="Pfam" id="PF01872"/>
    </source>
</evidence>
<protein>
    <submittedName>
        <fullName evidence="2">Dihydrofolate reductase family protein</fullName>
    </submittedName>
</protein>
<reference evidence="3" key="1">
    <citation type="journal article" date="2019" name="Int. J. Syst. Evol. Microbiol.">
        <title>The Global Catalogue of Microorganisms (GCM) 10K type strain sequencing project: providing services to taxonomists for standard genome sequencing and annotation.</title>
        <authorList>
            <consortium name="The Broad Institute Genomics Platform"/>
            <consortium name="The Broad Institute Genome Sequencing Center for Infectious Disease"/>
            <person name="Wu L."/>
            <person name="Ma J."/>
        </authorList>
    </citation>
    <scope>NUCLEOTIDE SEQUENCE [LARGE SCALE GENOMIC DNA]</scope>
    <source>
        <strain evidence="3">CGMCC 1.12192</strain>
    </source>
</reference>
<dbReference type="RefSeq" id="WP_204390826.1">
    <property type="nucleotide sequence ID" value="NZ_JAFBBW010000001.1"/>
</dbReference>
<feature type="domain" description="Bacterial bifunctional deaminase-reductase C-terminal" evidence="1">
    <location>
        <begin position="4"/>
        <end position="165"/>
    </location>
</feature>
<dbReference type="SUPFAM" id="SSF53597">
    <property type="entry name" value="Dihydrofolate reductase-like"/>
    <property type="match status" value="1"/>
</dbReference>
<comment type="caution">
    <text evidence="2">The sequence shown here is derived from an EMBL/GenBank/DDBJ whole genome shotgun (WGS) entry which is preliminary data.</text>
</comment>
<evidence type="ECO:0000313" key="2">
    <source>
        <dbReference type="EMBL" id="MFC4827980.1"/>
    </source>
</evidence>
<dbReference type="EMBL" id="JBHSJC010000001">
    <property type="protein sequence ID" value="MFC4827980.1"/>
    <property type="molecule type" value="Genomic_DNA"/>
</dbReference>
<dbReference type="InterPro" id="IPR024072">
    <property type="entry name" value="DHFR-like_dom_sf"/>
</dbReference>
<dbReference type="InterPro" id="IPR002734">
    <property type="entry name" value="RibDG_C"/>
</dbReference>
<accession>A0ABV9R2B7</accession>
<dbReference type="Gene3D" id="3.40.430.10">
    <property type="entry name" value="Dihydrofolate Reductase, subunit A"/>
    <property type="match status" value="1"/>
</dbReference>
<proteinExistence type="predicted"/>
<name>A0ABV9R2B7_9MICO</name>
<keyword evidence="3" id="KW-1185">Reference proteome</keyword>
<dbReference type="Pfam" id="PF01872">
    <property type="entry name" value="RibD_C"/>
    <property type="match status" value="1"/>
</dbReference>
<sequence length="193" mass="20442">MGRLIVEQIVSADGYAADADGGIGFFATAPVGAVEAGGPGPVDREQLAWLAGVDAILLGKNTYRMFADYWPSADPAVEPVAEPIARLPKHVVSNTLERAPWGDDEADVLRGDAAASVARLTDRFDATVLWGSLTLADALFEAGLVDELRLRVVPVLIGTGRSFTPTALGPRPLALDHTVAHPSGHVSLHYRLR</sequence>